<evidence type="ECO:0000313" key="2">
    <source>
        <dbReference type="Proteomes" id="UP000054776"/>
    </source>
</evidence>
<comment type="caution">
    <text evidence="1">The sequence shown here is derived from an EMBL/GenBank/DDBJ whole genome shotgun (WGS) entry which is preliminary data.</text>
</comment>
<protein>
    <submittedName>
        <fullName evidence="1">Uncharacterized protein</fullName>
    </submittedName>
</protein>
<organism evidence="1 2">
    <name type="scientific">Trichinella spiralis</name>
    <name type="common">Trichina worm</name>
    <dbReference type="NCBI Taxonomy" id="6334"/>
    <lineage>
        <taxon>Eukaryota</taxon>
        <taxon>Metazoa</taxon>
        <taxon>Ecdysozoa</taxon>
        <taxon>Nematoda</taxon>
        <taxon>Enoplea</taxon>
        <taxon>Dorylaimia</taxon>
        <taxon>Trichinellida</taxon>
        <taxon>Trichinellidae</taxon>
        <taxon>Trichinella</taxon>
    </lineage>
</organism>
<dbReference type="AlphaFoldDB" id="A0A0V1B3I6"/>
<evidence type="ECO:0000313" key="1">
    <source>
        <dbReference type="EMBL" id="KRY31489.1"/>
    </source>
</evidence>
<gene>
    <name evidence="1" type="ORF">T01_14892</name>
</gene>
<accession>A0A0V1B3I6</accession>
<sequence length="123" mass="14653">MLDHGDGHGSTNPNEEDPLKYLMLNSQPFTRRTDFYCGMEKIVTFKNLTYEALTAKAPGWRMFFKVKHSMELGFLKTTRSCCHYENFTYIFQLNHQQMSMKVCRQLEHCEQLNWCEKLGREDR</sequence>
<reference evidence="1 2" key="1">
    <citation type="submission" date="2015-01" db="EMBL/GenBank/DDBJ databases">
        <title>Evolution of Trichinella species and genotypes.</title>
        <authorList>
            <person name="Korhonen P.K."/>
            <person name="Edoardo P."/>
            <person name="Giuseppe L.R."/>
            <person name="Gasser R.B."/>
        </authorList>
    </citation>
    <scope>NUCLEOTIDE SEQUENCE [LARGE SCALE GENOMIC DNA]</scope>
    <source>
        <strain evidence="1">ISS3</strain>
    </source>
</reference>
<dbReference type="InParanoid" id="A0A0V1B3I6"/>
<dbReference type="EMBL" id="JYDH01000117">
    <property type="protein sequence ID" value="KRY31489.1"/>
    <property type="molecule type" value="Genomic_DNA"/>
</dbReference>
<dbReference type="OrthoDB" id="5927936at2759"/>
<keyword evidence="2" id="KW-1185">Reference proteome</keyword>
<feature type="non-terminal residue" evidence="1">
    <location>
        <position position="123"/>
    </location>
</feature>
<name>A0A0V1B3I6_TRISP</name>
<proteinExistence type="predicted"/>
<dbReference type="Proteomes" id="UP000054776">
    <property type="component" value="Unassembled WGS sequence"/>
</dbReference>